<dbReference type="PANTHER" id="PTHR48111">
    <property type="entry name" value="REGULATOR OF RPOS"/>
    <property type="match status" value="1"/>
</dbReference>
<keyword evidence="9" id="KW-1185">Reference proteome</keyword>
<gene>
    <name evidence="8" type="ORF">VLK81_01975</name>
</gene>
<proteinExistence type="predicted"/>
<dbReference type="SMART" id="SM00862">
    <property type="entry name" value="Trans_reg_C"/>
    <property type="match status" value="1"/>
</dbReference>
<evidence type="ECO:0000313" key="8">
    <source>
        <dbReference type="EMBL" id="MEB3428800.1"/>
    </source>
</evidence>
<dbReference type="Pfam" id="PF00486">
    <property type="entry name" value="Trans_reg_C"/>
    <property type="match status" value="1"/>
</dbReference>
<dbReference type="Gene3D" id="3.40.50.2300">
    <property type="match status" value="1"/>
</dbReference>
<dbReference type="GO" id="GO:0000976">
    <property type="term" value="F:transcription cis-regulatory region binding"/>
    <property type="evidence" value="ECO:0007669"/>
    <property type="project" value="TreeGrafter"/>
</dbReference>
<evidence type="ECO:0000256" key="2">
    <source>
        <dbReference type="ARBA" id="ARBA00023125"/>
    </source>
</evidence>
<dbReference type="GO" id="GO:0000156">
    <property type="term" value="F:phosphorelay response regulator activity"/>
    <property type="evidence" value="ECO:0007669"/>
    <property type="project" value="TreeGrafter"/>
</dbReference>
<evidence type="ECO:0000256" key="5">
    <source>
        <dbReference type="PROSITE-ProRule" id="PRU01091"/>
    </source>
</evidence>
<evidence type="ECO:0000259" key="7">
    <source>
        <dbReference type="PROSITE" id="PS51755"/>
    </source>
</evidence>
<keyword evidence="2 5" id="KW-0238">DNA-binding</keyword>
<dbReference type="InterPro" id="IPR001789">
    <property type="entry name" value="Sig_transdc_resp-reg_receiver"/>
</dbReference>
<evidence type="ECO:0000259" key="6">
    <source>
        <dbReference type="PROSITE" id="PS50110"/>
    </source>
</evidence>
<feature type="domain" description="OmpR/PhoB-type" evidence="7">
    <location>
        <begin position="126"/>
        <end position="224"/>
    </location>
</feature>
<dbReference type="SMART" id="SM00448">
    <property type="entry name" value="REC"/>
    <property type="match status" value="1"/>
</dbReference>
<dbReference type="PROSITE" id="PS50110">
    <property type="entry name" value="RESPONSE_REGULATORY"/>
    <property type="match status" value="1"/>
</dbReference>
<keyword evidence="4" id="KW-0597">Phosphoprotein</keyword>
<feature type="domain" description="Response regulatory" evidence="6">
    <location>
        <begin position="3"/>
        <end position="115"/>
    </location>
</feature>
<dbReference type="InterPro" id="IPR016032">
    <property type="entry name" value="Sig_transdc_resp-reg_C-effctor"/>
</dbReference>
<dbReference type="RefSeq" id="WP_324618828.1">
    <property type="nucleotide sequence ID" value="NZ_JAYKOT010000001.1"/>
</dbReference>
<evidence type="ECO:0000256" key="3">
    <source>
        <dbReference type="ARBA" id="ARBA00023163"/>
    </source>
</evidence>
<feature type="modified residue" description="4-aspartylphosphate" evidence="4">
    <location>
        <position position="51"/>
    </location>
</feature>
<sequence length="224" mass="25615">MDRILIVEDDEDINNLIRDFLLKDGYEIFQAFSGTEGLFYLDKGIDLFILDLMLPGICGEDFILKVREKSSSPILVVSGKVDVMDRVNVLELGADDFLLKPFEMIELRARVKALLRRNDSILKTDDEILEIKNLKLNISSGEAFYNDEKLDLTFSEFKILREFVKANGAIISRDSLYELIWGSEIGGFDNSISVHISNLRQKLKKASGEDLIVTVWKRGYRLKI</sequence>
<dbReference type="AlphaFoldDB" id="A0AAW9MS53"/>
<dbReference type="SUPFAM" id="SSF52172">
    <property type="entry name" value="CheY-like"/>
    <property type="match status" value="1"/>
</dbReference>
<organism evidence="8 9">
    <name type="scientific">Citroniella saccharovorans</name>
    <dbReference type="NCBI Taxonomy" id="2053367"/>
    <lineage>
        <taxon>Bacteria</taxon>
        <taxon>Bacillati</taxon>
        <taxon>Bacillota</taxon>
        <taxon>Tissierellia</taxon>
        <taxon>Tissierellales</taxon>
        <taxon>Peptoniphilaceae</taxon>
        <taxon>Citroniella</taxon>
    </lineage>
</organism>
<reference evidence="8 9" key="1">
    <citation type="submission" date="2024-01" db="EMBL/GenBank/DDBJ databases">
        <title>Complete genome sequence of Citroniella saccharovorans strain M6.X9, isolated from human fecal sample.</title>
        <authorList>
            <person name="Cheng G."/>
            <person name="Westerholm M."/>
            <person name="Schnurer A."/>
        </authorList>
    </citation>
    <scope>NUCLEOTIDE SEQUENCE [LARGE SCALE GENOMIC DNA]</scope>
    <source>
        <strain evidence="8 9">DSM 29873</strain>
    </source>
</reference>
<dbReference type="Proteomes" id="UP001357733">
    <property type="component" value="Unassembled WGS sequence"/>
</dbReference>
<dbReference type="InterPro" id="IPR036388">
    <property type="entry name" value="WH-like_DNA-bd_sf"/>
</dbReference>
<dbReference type="InterPro" id="IPR001867">
    <property type="entry name" value="OmpR/PhoB-type_DNA-bd"/>
</dbReference>
<keyword evidence="3" id="KW-0804">Transcription</keyword>
<accession>A0AAW9MS53</accession>
<dbReference type="Gene3D" id="6.10.250.690">
    <property type="match status" value="1"/>
</dbReference>
<dbReference type="GO" id="GO:0005829">
    <property type="term" value="C:cytosol"/>
    <property type="evidence" value="ECO:0007669"/>
    <property type="project" value="TreeGrafter"/>
</dbReference>
<name>A0AAW9MS53_9FIRM</name>
<dbReference type="PANTHER" id="PTHR48111:SF2">
    <property type="entry name" value="RESPONSE REGULATOR SAER"/>
    <property type="match status" value="1"/>
</dbReference>
<evidence type="ECO:0000313" key="9">
    <source>
        <dbReference type="Proteomes" id="UP001357733"/>
    </source>
</evidence>
<dbReference type="GO" id="GO:0006355">
    <property type="term" value="P:regulation of DNA-templated transcription"/>
    <property type="evidence" value="ECO:0007669"/>
    <property type="project" value="InterPro"/>
</dbReference>
<dbReference type="EMBL" id="JAYKOT010000001">
    <property type="protein sequence ID" value="MEB3428800.1"/>
    <property type="molecule type" value="Genomic_DNA"/>
</dbReference>
<dbReference type="PROSITE" id="PS51755">
    <property type="entry name" value="OMPR_PHOB"/>
    <property type="match status" value="1"/>
</dbReference>
<evidence type="ECO:0000256" key="4">
    <source>
        <dbReference type="PROSITE-ProRule" id="PRU00169"/>
    </source>
</evidence>
<dbReference type="InterPro" id="IPR011006">
    <property type="entry name" value="CheY-like_superfamily"/>
</dbReference>
<dbReference type="InterPro" id="IPR039420">
    <property type="entry name" value="WalR-like"/>
</dbReference>
<dbReference type="Pfam" id="PF00072">
    <property type="entry name" value="Response_reg"/>
    <property type="match status" value="1"/>
</dbReference>
<evidence type="ECO:0000256" key="1">
    <source>
        <dbReference type="ARBA" id="ARBA00023015"/>
    </source>
</evidence>
<dbReference type="CDD" id="cd00383">
    <property type="entry name" value="trans_reg_C"/>
    <property type="match status" value="1"/>
</dbReference>
<feature type="DNA-binding region" description="OmpR/PhoB-type" evidence="5">
    <location>
        <begin position="126"/>
        <end position="224"/>
    </location>
</feature>
<comment type="caution">
    <text evidence="8">The sequence shown here is derived from an EMBL/GenBank/DDBJ whole genome shotgun (WGS) entry which is preliminary data.</text>
</comment>
<dbReference type="Gene3D" id="1.10.10.10">
    <property type="entry name" value="Winged helix-like DNA-binding domain superfamily/Winged helix DNA-binding domain"/>
    <property type="match status" value="1"/>
</dbReference>
<protein>
    <submittedName>
        <fullName evidence="8">Response regulator transcription factor</fullName>
    </submittedName>
</protein>
<keyword evidence="1" id="KW-0805">Transcription regulation</keyword>
<dbReference type="SUPFAM" id="SSF46894">
    <property type="entry name" value="C-terminal effector domain of the bipartite response regulators"/>
    <property type="match status" value="1"/>
</dbReference>
<dbReference type="GO" id="GO:0032993">
    <property type="term" value="C:protein-DNA complex"/>
    <property type="evidence" value="ECO:0007669"/>
    <property type="project" value="TreeGrafter"/>
</dbReference>